<dbReference type="RefSeq" id="XP_067927605.1">
    <property type="nucleotide sequence ID" value="XM_068060418.1"/>
</dbReference>
<feature type="compositionally biased region" description="Basic and acidic residues" evidence="1">
    <location>
        <begin position="182"/>
        <end position="194"/>
    </location>
</feature>
<feature type="region of interest" description="Disordered" evidence="1">
    <location>
        <begin position="920"/>
        <end position="959"/>
    </location>
</feature>
<dbReference type="InterPro" id="IPR013320">
    <property type="entry name" value="ConA-like_dom_sf"/>
</dbReference>
<proteinExistence type="predicted"/>
<feature type="compositionally biased region" description="Basic and acidic residues" evidence="1">
    <location>
        <begin position="489"/>
        <end position="509"/>
    </location>
</feature>
<keyword evidence="3" id="KW-1185">Reference proteome</keyword>
<dbReference type="PANTHER" id="PTHR35711:SF1">
    <property type="entry name" value="ECTODERMAL, ISOFORM F"/>
    <property type="match status" value="1"/>
</dbReference>
<dbReference type="PANTHER" id="PTHR35711">
    <property type="entry name" value="EXPRESSED PROTEIN"/>
    <property type="match status" value="1"/>
</dbReference>
<feature type="compositionally biased region" description="Basic residues" evidence="1">
    <location>
        <begin position="567"/>
        <end position="577"/>
    </location>
</feature>
<gene>
    <name evidence="2" type="ORF">CSUI_000184</name>
</gene>
<dbReference type="VEuPathDB" id="ToxoDB:CSUI_000184"/>
<feature type="compositionally biased region" description="Acidic residues" evidence="1">
    <location>
        <begin position="920"/>
        <end position="939"/>
    </location>
</feature>
<sequence>MEEAQRQQAARHMNLGLGTAGGGEEEEEGETGRKKGSSSSPLVNLYQSPQLRFSDHVERASVIGLSSRADHIAAIDIVTACASIPRALAAFERLTLAHDFPLFTKNESIQFLDKRGFATSELEKGIKLLIHHRNVMTRMLAKYPIAMLSEGFKKAWDLCVLRYLDLDDTSLELSDTKQKAEDNLRKARDLDNSKREKKKSKGRGLANQDANLFRALKEECCRIVLHCLLLDLSDYHYQIARELPRRRFLATGTKRDLKELDHRLRRSRIDRDDEDQNNRITRPRGGLDVRDLLRLNTHGENEDHLNGTSDKRSPFQAAEKLYAFAEAEPKSLQHKRLVEKTIGLYTSFKLLFPSALPCIDPFTGIAYNEGDELAGKQVARPGDRYAGCHFRAVVGPSGDLTGLDLSSSNRENSVIVLDPPIPLHTRCTVECWVLLPFPSSSSSSTKGREEEKKKNRGSSSSNSRVEYRALCGDSDGDIVCCLRQGPSRHKEARDRRREEERVYGDANKEGRKKKKKREREQLHFGFFLFKEDEGEGEEEEDEEESYYPRKDTQGSSHDGEEEEEKKKGKTRRSSHRSKGGDEDEEEEEDEDQEGEKDYGFFETKRVRLKKRERHALNAALISPGWHHYIMTRCESGMEYYWDGLSVGYISSLSLPFSGFLDVETIGNILDGGHTFGGFSHFKIFSCYMDESAVKERYTYLQETFINKTPLGQGIPLGREEGEEEEGTSTLFGRRAGKGGIGKFFPGIMDVDILGELIVIPASKKRRSGGMTWALCVCNPVPLQAIIYRPETHREHLQLVQKRMKSIRKGKKDGEEEEEDRLGLVRCNAHGVGGLVYKTGPMAGTCASTGGSTINRSCIVFDPSIDLNQEFLQQKGWTAFSWIYTPLPDTGNCHVLLAGEKNFHICVLTDQKSLGMSFAVDTEDADSPQGGGEEEEESEEETKSSVSSHGNSSIDSDGYRRDEYPSGLDLSDLSKGWHLLCVTGSEAGQSYFIDGEMRGHLPKTIFESIKYCGNFITGNKPWGIFSHVRIYGRPFTVEEIATDYQAYRVKFFDVSSTQAPPPAPSRQEEDEGNSPKEDEQSDSSLEEELEREREEEELLMDRSTWLPQEKQFYSGRLIFHLSSDSRAILIKPLPASDLHNIKVFGMDEFVPGVSGNNVAFNTLQALDQSSPRSATKKKKKKKHNEIGGGIRVKPSISLTGDETQRRKKKEVSWTILAWISLPIKKTGRMHALVGGKNGEAHIVVADDAETLGVCTSPSSQTARKLVRKTSSKKAYYSPFLQSTASLSKESSGWHCLGVTCESKFQFFYLDGKFKGAVPAVCTSSITCLGNARSLQGDFLVPFGCFNSIYIYDEAMPPSMIRDMYKEHTRLLKTKSFDPPLSSSDEDEDDDDESGEEEEEKETAERK</sequence>
<feature type="region of interest" description="Disordered" evidence="1">
    <location>
        <begin position="1"/>
        <end position="42"/>
    </location>
</feature>
<feature type="region of interest" description="Disordered" evidence="1">
    <location>
        <begin position="182"/>
        <end position="204"/>
    </location>
</feature>
<feature type="compositionally biased region" description="Acidic residues" evidence="1">
    <location>
        <begin position="532"/>
        <end position="545"/>
    </location>
</feature>
<feature type="compositionally biased region" description="Acidic residues" evidence="1">
    <location>
        <begin position="1078"/>
        <end position="1097"/>
    </location>
</feature>
<evidence type="ECO:0000313" key="2">
    <source>
        <dbReference type="EMBL" id="PHJ25959.1"/>
    </source>
</evidence>
<dbReference type="EMBL" id="MIGC01000082">
    <property type="protein sequence ID" value="PHJ25959.1"/>
    <property type="molecule type" value="Genomic_DNA"/>
</dbReference>
<accession>A0A2C6LEZ2</accession>
<feature type="compositionally biased region" description="Acidic residues" evidence="1">
    <location>
        <begin position="581"/>
        <end position="594"/>
    </location>
</feature>
<dbReference type="GO" id="GO:0030246">
    <property type="term" value="F:carbohydrate binding"/>
    <property type="evidence" value="ECO:0007669"/>
    <property type="project" value="UniProtKB-KW"/>
</dbReference>
<dbReference type="Proteomes" id="UP000221165">
    <property type="component" value="Unassembled WGS sequence"/>
</dbReference>
<dbReference type="OrthoDB" id="330465at2759"/>
<comment type="caution">
    <text evidence="2">The sequence shown here is derived from an EMBL/GenBank/DDBJ whole genome shotgun (WGS) entry which is preliminary data.</text>
</comment>
<dbReference type="SUPFAM" id="SSF49899">
    <property type="entry name" value="Concanavalin A-like lectins/glucanases"/>
    <property type="match status" value="1"/>
</dbReference>
<feature type="compositionally biased region" description="Acidic residues" evidence="1">
    <location>
        <begin position="1382"/>
        <end position="1405"/>
    </location>
</feature>
<name>A0A2C6LEZ2_9APIC</name>
<feature type="region of interest" description="Disordered" evidence="1">
    <location>
        <begin position="439"/>
        <end position="464"/>
    </location>
</feature>
<feature type="region of interest" description="Disordered" evidence="1">
    <location>
        <begin position="1373"/>
        <end position="1405"/>
    </location>
</feature>
<organism evidence="2 3">
    <name type="scientific">Cystoisospora suis</name>
    <dbReference type="NCBI Taxonomy" id="483139"/>
    <lineage>
        <taxon>Eukaryota</taxon>
        <taxon>Sar</taxon>
        <taxon>Alveolata</taxon>
        <taxon>Apicomplexa</taxon>
        <taxon>Conoidasida</taxon>
        <taxon>Coccidia</taxon>
        <taxon>Eucoccidiorida</taxon>
        <taxon>Eimeriorina</taxon>
        <taxon>Sarcocystidae</taxon>
        <taxon>Cystoisospora</taxon>
    </lineage>
</organism>
<keyword evidence="2" id="KW-0430">Lectin</keyword>
<feature type="region of interest" description="Disordered" evidence="1">
    <location>
        <begin position="1054"/>
        <end position="1097"/>
    </location>
</feature>
<evidence type="ECO:0000313" key="3">
    <source>
        <dbReference type="Proteomes" id="UP000221165"/>
    </source>
</evidence>
<feature type="region of interest" description="Disordered" evidence="1">
    <location>
        <begin position="489"/>
        <end position="596"/>
    </location>
</feature>
<reference evidence="2 3" key="1">
    <citation type="journal article" date="2017" name="Int. J. Parasitol.">
        <title>The genome of the protozoan parasite Cystoisospora suis and a reverse vaccinology approach to identify vaccine candidates.</title>
        <authorList>
            <person name="Palmieri N."/>
            <person name="Shrestha A."/>
            <person name="Ruttkowski B."/>
            <person name="Beck T."/>
            <person name="Vogl C."/>
            <person name="Tomley F."/>
            <person name="Blake D.P."/>
            <person name="Joachim A."/>
        </authorList>
    </citation>
    <scope>NUCLEOTIDE SEQUENCE [LARGE SCALE GENOMIC DNA]</scope>
    <source>
        <strain evidence="2 3">Wien I</strain>
    </source>
</reference>
<protein>
    <submittedName>
        <fullName evidence="2">Concanavalin a-like lectin glucanase family protein</fullName>
    </submittedName>
</protein>
<evidence type="ECO:0000256" key="1">
    <source>
        <dbReference type="SAM" id="MobiDB-lite"/>
    </source>
</evidence>
<dbReference type="GeneID" id="94423629"/>